<accession>A0A7R8CP18</accession>
<evidence type="ECO:0000259" key="3">
    <source>
        <dbReference type="Pfam" id="PF15780"/>
    </source>
</evidence>
<name>A0A7R8CP18_LEPSM</name>
<sequence length="726" mass="82521">MRKNPPETLAILAPFNPAPKIDFGELKLGKTRIRRLRCRNPSNKSINVSIENFPKDEKGFRMDFLGPFSLGPKEDAILSLGWAPSAKGAIREKATLKYAPFKTIIQMTGLCFDPQEEKPRRKVPFSQRTARKRTKTKPQGPLFSLPLIPVETQVGLSPPKVPMGEVNVPDISIRRRDMNMESSSREVLVPLGEGKEEHIAGTTTTTITSNVETVDEAKNETFYLSRNHQVVILKEKDVNHADTRRETFTINSKTPQVFSNGEQIPSFKDTFIVPAAPPQQRSTKSVLTEIKNVKSRLEESVTDRVIKEEWNKNPSKSHKVVLNDIQTDIICSPSRNSSIINHLQAHVANRHTYDLDLSSEDKENKQPRVRELFTHTEISEENVNKDYESEIIYKEILCTEEQILEEKKIIGVENEYEIEVDGVTPLMDEKPIGFGPYSSKVVVIKGSTFEIEDMSQEHTEVDMSSSDKVYSEKDLADVSLLVAQHLQEEEEEQKKGMVNGFEDICISKEQVYLTPSEVNEGVKRFDFREESVYETNLNECKESFLQATINEHNFMPIPQKVYCSTAVKDKTKADIHPLFSTDKASVLSKDLFAEEQYCSFMYDSHSVPDTVVGPNYQVDHKKSILETEEEECQISSETYTKSPDVSRLNTINEISEEIDFDSKCTSKIFFEKSDPLNSASKSNHVENLRSDDLVFSPISETSAPSLDFVISLEDSKEPKKRRNYTY</sequence>
<feature type="domain" description="Abnormal spindle-like microcephaly-associated protein ASH" evidence="3">
    <location>
        <begin position="11"/>
        <end position="93"/>
    </location>
</feature>
<evidence type="ECO:0000313" key="4">
    <source>
        <dbReference type="EMBL" id="CAF2849674.1"/>
    </source>
</evidence>
<comment type="subcellular location">
    <subcellularLocation>
        <location evidence="1">Cytoplasm</location>
    </subcellularLocation>
</comment>
<dbReference type="Proteomes" id="UP000675881">
    <property type="component" value="Chromosome 14"/>
</dbReference>
<dbReference type="Pfam" id="PF15780">
    <property type="entry name" value="ASH"/>
    <property type="match status" value="1"/>
</dbReference>
<evidence type="ECO:0000313" key="5">
    <source>
        <dbReference type="Proteomes" id="UP000675881"/>
    </source>
</evidence>
<gene>
    <name evidence="4" type="ORF">LSAA_5194</name>
</gene>
<evidence type="ECO:0000256" key="2">
    <source>
        <dbReference type="ARBA" id="ARBA00022490"/>
    </source>
</evidence>
<keyword evidence="5" id="KW-1185">Reference proteome</keyword>
<dbReference type="EMBL" id="HG994593">
    <property type="protein sequence ID" value="CAF2849674.1"/>
    <property type="molecule type" value="Genomic_DNA"/>
</dbReference>
<keyword evidence="2" id="KW-0963">Cytoplasm</keyword>
<proteinExistence type="predicted"/>
<evidence type="ECO:0000256" key="1">
    <source>
        <dbReference type="ARBA" id="ARBA00004496"/>
    </source>
</evidence>
<dbReference type="OrthoDB" id="2148418at2759"/>
<dbReference type="InterPro" id="IPR031549">
    <property type="entry name" value="ASH"/>
</dbReference>
<organism evidence="4 5">
    <name type="scientific">Lepeophtheirus salmonis</name>
    <name type="common">Salmon louse</name>
    <name type="synonym">Caligus salmonis</name>
    <dbReference type="NCBI Taxonomy" id="72036"/>
    <lineage>
        <taxon>Eukaryota</taxon>
        <taxon>Metazoa</taxon>
        <taxon>Ecdysozoa</taxon>
        <taxon>Arthropoda</taxon>
        <taxon>Crustacea</taxon>
        <taxon>Multicrustacea</taxon>
        <taxon>Hexanauplia</taxon>
        <taxon>Copepoda</taxon>
        <taxon>Siphonostomatoida</taxon>
        <taxon>Caligidae</taxon>
        <taxon>Lepeophtheirus</taxon>
    </lineage>
</organism>
<dbReference type="GO" id="GO:0005737">
    <property type="term" value="C:cytoplasm"/>
    <property type="evidence" value="ECO:0007669"/>
    <property type="project" value="UniProtKB-SubCell"/>
</dbReference>
<reference evidence="4" key="1">
    <citation type="submission" date="2021-02" db="EMBL/GenBank/DDBJ databases">
        <authorList>
            <person name="Bekaert M."/>
        </authorList>
    </citation>
    <scope>NUCLEOTIDE SEQUENCE</scope>
    <source>
        <strain evidence="4">IoA-00</strain>
    </source>
</reference>
<dbReference type="AlphaFoldDB" id="A0A7R8CP18"/>
<protein>
    <submittedName>
        <fullName evidence="4">(salmon louse) hypothetical protein</fullName>
    </submittedName>
</protein>